<dbReference type="Proteomes" id="UP001238179">
    <property type="component" value="Chromosome"/>
</dbReference>
<organism evidence="2 3">
    <name type="scientific">Mesoterricola silvestris</name>
    <dbReference type="NCBI Taxonomy" id="2927979"/>
    <lineage>
        <taxon>Bacteria</taxon>
        <taxon>Pseudomonadati</taxon>
        <taxon>Acidobacteriota</taxon>
        <taxon>Holophagae</taxon>
        <taxon>Holophagales</taxon>
        <taxon>Holophagaceae</taxon>
        <taxon>Mesoterricola</taxon>
    </lineage>
</organism>
<name>A0AA48GEP2_9BACT</name>
<gene>
    <name evidence="2" type="ORF">METEAL_03300</name>
</gene>
<dbReference type="EMBL" id="AP027080">
    <property type="protein sequence ID" value="BDU71156.1"/>
    <property type="molecule type" value="Genomic_DNA"/>
</dbReference>
<dbReference type="KEGG" id="msil:METEAL_03300"/>
<keyword evidence="3" id="KW-1185">Reference proteome</keyword>
<evidence type="ECO:0000313" key="2">
    <source>
        <dbReference type="EMBL" id="BDU71156.1"/>
    </source>
</evidence>
<proteinExistence type="predicted"/>
<reference evidence="3" key="1">
    <citation type="journal article" date="2023" name="Int. J. Syst. Evol. Microbiol.">
        <title>Mesoterricola silvestris gen. nov., sp. nov., Mesoterricola sediminis sp. nov., Geothrix oryzae sp. nov., Geothrix edaphica sp. nov., Geothrix rubra sp. nov., and Geothrix limicola sp. nov., six novel members of Acidobacteriota isolated from soils.</title>
        <authorList>
            <person name="Itoh H."/>
            <person name="Sugisawa Y."/>
            <person name="Mise K."/>
            <person name="Xu Z."/>
            <person name="Kuniyasu M."/>
            <person name="Ushijima N."/>
            <person name="Kawano K."/>
            <person name="Kobayashi E."/>
            <person name="Shiratori Y."/>
            <person name="Masuda Y."/>
            <person name="Senoo K."/>
        </authorList>
    </citation>
    <scope>NUCLEOTIDE SEQUENCE [LARGE SCALE GENOMIC DNA]</scope>
    <source>
        <strain evidence="3">W79</strain>
    </source>
</reference>
<feature type="chain" id="PRO_5041364762" description="Outer membrane protein beta-barrel domain-containing protein" evidence="1">
    <location>
        <begin position="27"/>
        <end position="193"/>
    </location>
</feature>
<feature type="signal peptide" evidence="1">
    <location>
        <begin position="1"/>
        <end position="26"/>
    </location>
</feature>
<evidence type="ECO:0000256" key="1">
    <source>
        <dbReference type="SAM" id="SignalP"/>
    </source>
</evidence>
<dbReference type="RefSeq" id="WP_316414042.1">
    <property type="nucleotide sequence ID" value="NZ_AP027080.1"/>
</dbReference>
<evidence type="ECO:0008006" key="4">
    <source>
        <dbReference type="Google" id="ProtNLM"/>
    </source>
</evidence>
<accession>A0AA48GEP2</accession>
<sequence>MGSAMHFKRRTLATAGGFLLASALWAQEAEPSTLGFQVRGSFPESGLADAVGGGNAPGVGVSLLMENDLADYYPGWRYRVGLGMDFWFWGNLTKLPGSAGKVSVGHLDVEAVRMLRPGGGPYLVAGVGIYQWGWSKTDPVLGKVDQKVGHAAGTFGFGYRMTRSLDFELKALMGKMDPDTTAVAIMAAATYRF</sequence>
<protein>
    <recommendedName>
        <fullName evidence="4">Outer membrane protein beta-barrel domain-containing protein</fullName>
    </recommendedName>
</protein>
<evidence type="ECO:0000313" key="3">
    <source>
        <dbReference type="Proteomes" id="UP001238179"/>
    </source>
</evidence>
<keyword evidence="1" id="KW-0732">Signal</keyword>
<dbReference type="AlphaFoldDB" id="A0AA48GEP2"/>